<dbReference type="InterPro" id="IPR027589">
    <property type="entry name" value="Choice_anch_B"/>
</dbReference>
<feature type="compositionally biased region" description="Low complexity" evidence="1">
    <location>
        <begin position="1"/>
        <end position="10"/>
    </location>
</feature>
<dbReference type="OrthoDB" id="2099887at2759"/>
<dbReference type="Proteomes" id="UP000242519">
    <property type="component" value="Unassembled WGS sequence"/>
</dbReference>
<dbReference type="InParanoid" id="A0A218YSS3"/>
<name>A0A218YSS3_9HELO</name>
<keyword evidence="3" id="KW-1185">Reference proteome</keyword>
<organism evidence="2 3">
    <name type="scientific">Diplocarpon coronariae</name>
    <dbReference type="NCBI Taxonomy" id="2795749"/>
    <lineage>
        <taxon>Eukaryota</taxon>
        <taxon>Fungi</taxon>
        <taxon>Dikarya</taxon>
        <taxon>Ascomycota</taxon>
        <taxon>Pezizomycotina</taxon>
        <taxon>Leotiomycetes</taxon>
        <taxon>Helotiales</taxon>
        <taxon>Drepanopezizaceae</taxon>
        <taxon>Diplocarpon</taxon>
    </lineage>
</organism>
<dbReference type="NCBIfam" id="TIGR04312">
    <property type="entry name" value="choice_anch_B"/>
    <property type="match status" value="2"/>
</dbReference>
<dbReference type="EMBL" id="MZNU01000417">
    <property type="protein sequence ID" value="OWO97916.1"/>
    <property type="molecule type" value="Genomic_DNA"/>
</dbReference>
<protein>
    <submittedName>
        <fullName evidence="2">Uncharacterized protein</fullName>
    </submittedName>
</protein>
<evidence type="ECO:0000256" key="1">
    <source>
        <dbReference type="SAM" id="MobiDB-lite"/>
    </source>
</evidence>
<dbReference type="PANTHER" id="PTHR38787:SF3">
    <property type="entry name" value="REGULATORY P DOMAIN-CONTAINING PROTEIN"/>
    <property type="match status" value="1"/>
</dbReference>
<evidence type="ECO:0000313" key="2">
    <source>
        <dbReference type="EMBL" id="OWO97916.1"/>
    </source>
</evidence>
<dbReference type="AlphaFoldDB" id="A0A218YSS3"/>
<dbReference type="STRING" id="503106.A0A218YSS3"/>
<dbReference type="GO" id="GO:0005576">
    <property type="term" value="C:extracellular region"/>
    <property type="evidence" value="ECO:0007669"/>
    <property type="project" value="TreeGrafter"/>
</dbReference>
<dbReference type="PANTHER" id="PTHR38787">
    <property type="entry name" value="REGULATORY P DOMAIN-CONTAINING PROTEIN"/>
    <property type="match status" value="1"/>
</dbReference>
<feature type="region of interest" description="Disordered" evidence="1">
    <location>
        <begin position="1"/>
        <end position="20"/>
    </location>
</feature>
<proteinExistence type="predicted"/>
<accession>A0A218YSS3</accession>
<comment type="caution">
    <text evidence="2">The sequence shown here is derived from an EMBL/GenBank/DDBJ whole genome shotgun (WGS) entry which is preliminary data.</text>
</comment>
<gene>
    <name evidence="2" type="ORF">B2J93_4485</name>
</gene>
<sequence>MASGNSSSSRRPSRIGVGRRKADEGAGGLLVLINAPSASVVVKQAQSFSKALTQDAFRFPVPAKMRFTTALVLSAAASVLAKEMAKDPIKARIYDSGLKMDEIRDRKFAHWEAEEVAGLLDSSGWPRLNFTKCVNGLATAIEGDASHTFRCKNVDLHDFISHADLGSPTGSGGIIGSSAWGWTDPDSGREFVVSGMYQGCVFLEVLSTGKLLPLGFLPPAAPLNRNALWKEIRSYKNFMLIASELEGSGVQIFDMTKLLTIDPATAPVHFTQADLTGHFTDLPLGRSHNVVVNEESNFAATAGSVPRDDACGAGLIFFDLTDPSNPTKLGCNGADGYVHDAQCLVYHGPDTKYEGRDICYGYNEDSLTIYDVTDKANSTILSITSVSNFLSPGSGVYTKLTQNQYEGATFTHQGWVNNMSWQTYLFLDDEIDEEERAGPAADQYPVTYIFDISSLEAPKQTGLYKAANKGIDHNQYVIDGLSFQASYGSGLRIYDVSSVEEDPTGNSVCEVAFFDIHPEDDSAPGGGISEYSGSWATYNGFKSGFIFVNTIERGAFLVKLTKDKADLKCGPKVCHADDCLRALRDASIPGRLEESQKFCGEFTKTVIADVTLVKDYAASACTGNMISRVSSACACLPTPTT</sequence>
<reference evidence="2 3" key="1">
    <citation type="submission" date="2017-04" db="EMBL/GenBank/DDBJ databases">
        <title>Draft genome sequence of Marssonina coronaria NL1: causal agent of apple blotch.</title>
        <authorList>
            <person name="Cheng Q."/>
        </authorList>
    </citation>
    <scope>NUCLEOTIDE SEQUENCE [LARGE SCALE GENOMIC DNA]</scope>
    <source>
        <strain evidence="2 3">NL1</strain>
    </source>
</reference>
<evidence type="ECO:0000313" key="3">
    <source>
        <dbReference type="Proteomes" id="UP000242519"/>
    </source>
</evidence>